<dbReference type="GO" id="GO:0003677">
    <property type="term" value="F:DNA binding"/>
    <property type="evidence" value="ECO:0007669"/>
    <property type="project" value="UniProtKB-KW"/>
</dbReference>
<proteinExistence type="predicted"/>
<evidence type="ECO:0000259" key="4">
    <source>
        <dbReference type="PROSITE" id="PS50995"/>
    </source>
</evidence>
<dbReference type="Proteomes" id="UP000184096">
    <property type="component" value="Chromosome I"/>
</dbReference>
<dbReference type="RefSeq" id="WP_072819920.1">
    <property type="nucleotide sequence ID" value="NZ_LT670849.1"/>
</dbReference>
<dbReference type="OrthoDB" id="582199at2"/>
<dbReference type="GO" id="GO:0003700">
    <property type="term" value="F:DNA-binding transcription factor activity"/>
    <property type="evidence" value="ECO:0007669"/>
    <property type="project" value="InterPro"/>
</dbReference>
<gene>
    <name evidence="5" type="ORF">SAMN05444170_3752</name>
</gene>
<organism evidence="5 6">
    <name type="scientific">Bradyrhizobium erythrophlei</name>
    <dbReference type="NCBI Taxonomy" id="1437360"/>
    <lineage>
        <taxon>Bacteria</taxon>
        <taxon>Pseudomonadati</taxon>
        <taxon>Pseudomonadota</taxon>
        <taxon>Alphaproteobacteria</taxon>
        <taxon>Hyphomicrobiales</taxon>
        <taxon>Nitrobacteraceae</taxon>
        <taxon>Bradyrhizobium</taxon>
    </lineage>
</organism>
<dbReference type="SUPFAM" id="SSF46785">
    <property type="entry name" value="Winged helix' DNA-binding domain"/>
    <property type="match status" value="1"/>
</dbReference>
<evidence type="ECO:0000256" key="2">
    <source>
        <dbReference type="ARBA" id="ARBA00023125"/>
    </source>
</evidence>
<sequence length="149" mass="17142">MDLDPPAFTFLLHDVARLLKKRFEQNSRGLTRSQWQVLAYLAENQGINQARLAELIEIEPITLGRIVVRLEALRLIKRDSHPTDRRGWFLHLTPVARGRLERAREYDDVTRREALVGVSEEDRQHLLKTLQALKENLTQACAAPLAGQK</sequence>
<dbReference type="InterPro" id="IPR036390">
    <property type="entry name" value="WH_DNA-bd_sf"/>
</dbReference>
<evidence type="ECO:0000256" key="1">
    <source>
        <dbReference type="ARBA" id="ARBA00023015"/>
    </source>
</evidence>
<keyword evidence="1" id="KW-0805">Transcription regulation</keyword>
<dbReference type="PROSITE" id="PS50995">
    <property type="entry name" value="HTH_MARR_2"/>
    <property type="match status" value="1"/>
</dbReference>
<reference evidence="6" key="1">
    <citation type="submission" date="2016-11" db="EMBL/GenBank/DDBJ databases">
        <authorList>
            <person name="Varghese N."/>
            <person name="Submissions S."/>
        </authorList>
    </citation>
    <scope>NUCLEOTIDE SEQUENCE [LARGE SCALE GENOMIC DNA]</scope>
    <source>
        <strain evidence="6">GAS401</strain>
    </source>
</reference>
<name>A0A1M7U6Y2_9BRAD</name>
<evidence type="ECO:0000313" key="5">
    <source>
        <dbReference type="EMBL" id="SHN78694.1"/>
    </source>
</evidence>
<accession>A0A1M7U6Y2</accession>
<dbReference type="SMART" id="SM00347">
    <property type="entry name" value="HTH_MARR"/>
    <property type="match status" value="1"/>
</dbReference>
<dbReference type="AlphaFoldDB" id="A0A1M7U6Y2"/>
<dbReference type="Gene3D" id="1.10.10.10">
    <property type="entry name" value="Winged helix-like DNA-binding domain superfamily/Winged helix DNA-binding domain"/>
    <property type="match status" value="1"/>
</dbReference>
<dbReference type="PANTHER" id="PTHR33164">
    <property type="entry name" value="TRANSCRIPTIONAL REGULATOR, MARR FAMILY"/>
    <property type="match status" value="1"/>
</dbReference>
<dbReference type="GO" id="GO:0006950">
    <property type="term" value="P:response to stress"/>
    <property type="evidence" value="ECO:0007669"/>
    <property type="project" value="TreeGrafter"/>
</dbReference>
<keyword evidence="2 5" id="KW-0238">DNA-binding</keyword>
<feature type="domain" description="HTH marR-type" evidence="4">
    <location>
        <begin position="5"/>
        <end position="135"/>
    </location>
</feature>
<keyword evidence="6" id="KW-1185">Reference proteome</keyword>
<evidence type="ECO:0000256" key="3">
    <source>
        <dbReference type="ARBA" id="ARBA00023163"/>
    </source>
</evidence>
<dbReference type="EMBL" id="LT670849">
    <property type="protein sequence ID" value="SHN78694.1"/>
    <property type="molecule type" value="Genomic_DNA"/>
</dbReference>
<dbReference type="InterPro" id="IPR039422">
    <property type="entry name" value="MarR/SlyA-like"/>
</dbReference>
<dbReference type="Pfam" id="PF12802">
    <property type="entry name" value="MarR_2"/>
    <property type="match status" value="1"/>
</dbReference>
<dbReference type="InterPro" id="IPR036388">
    <property type="entry name" value="WH-like_DNA-bd_sf"/>
</dbReference>
<protein>
    <submittedName>
        <fullName evidence="5">DNA-binding transcriptional regulator, MarR family</fullName>
    </submittedName>
</protein>
<evidence type="ECO:0000313" key="6">
    <source>
        <dbReference type="Proteomes" id="UP000184096"/>
    </source>
</evidence>
<dbReference type="PANTHER" id="PTHR33164:SF64">
    <property type="entry name" value="TRANSCRIPTIONAL REGULATOR SLYA"/>
    <property type="match status" value="1"/>
</dbReference>
<keyword evidence="3" id="KW-0804">Transcription</keyword>
<dbReference type="InterPro" id="IPR000835">
    <property type="entry name" value="HTH_MarR-typ"/>
</dbReference>